<feature type="region of interest" description="Disordered" evidence="1">
    <location>
        <begin position="1"/>
        <end position="97"/>
    </location>
</feature>
<sequence>MPKGKDGSRGEKGRCEAAAKKLETVRVGTVENREDPPNMEMRSMKARSEQDGKSSHNAASSSDTDSYGVKNMSLSTTGARHAYGDTNDRTKKPSAPREAVCCCYRKNPVKINAYPITHLVEIGRPGHEETRDKGHQH</sequence>
<feature type="compositionally biased region" description="Basic and acidic residues" evidence="1">
    <location>
        <begin position="1"/>
        <end position="24"/>
    </location>
</feature>
<name>A0A0C3NDR0_PISTI</name>
<feature type="compositionally biased region" description="Basic and acidic residues" evidence="1">
    <location>
        <begin position="31"/>
        <end position="54"/>
    </location>
</feature>
<dbReference type="EMBL" id="KN832140">
    <property type="protein sequence ID" value="KIN93723.1"/>
    <property type="molecule type" value="Genomic_DNA"/>
</dbReference>
<keyword evidence="3" id="KW-1185">Reference proteome</keyword>
<reference evidence="2 3" key="1">
    <citation type="submission" date="2014-04" db="EMBL/GenBank/DDBJ databases">
        <authorList>
            <consortium name="DOE Joint Genome Institute"/>
            <person name="Kuo A."/>
            <person name="Kohler A."/>
            <person name="Costa M.D."/>
            <person name="Nagy L.G."/>
            <person name="Floudas D."/>
            <person name="Copeland A."/>
            <person name="Barry K.W."/>
            <person name="Cichocki N."/>
            <person name="Veneault-Fourrey C."/>
            <person name="LaButti K."/>
            <person name="Lindquist E.A."/>
            <person name="Lipzen A."/>
            <person name="Lundell T."/>
            <person name="Morin E."/>
            <person name="Murat C."/>
            <person name="Sun H."/>
            <person name="Tunlid A."/>
            <person name="Henrissat B."/>
            <person name="Grigoriev I.V."/>
            <person name="Hibbett D.S."/>
            <person name="Martin F."/>
            <person name="Nordberg H.P."/>
            <person name="Cantor M.N."/>
            <person name="Hua S.X."/>
        </authorList>
    </citation>
    <scope>NUCLEOTIDE SEQUENCE [LARGE SCALE GENOMIC DNA]</scope>
    <source>
        <strain evidence="2 3">Marx 270</strain>
    </source>
</reference>
<reference evidence="3" key="2">
    <citation type="submission" date="2015-01" db="EMBL/GenBank/DDBJ databases">
        <title>Evolutionary Origins and Diversification of the Mycorrhizal Mutualists.</title>
        <authorList>
            <consortium name="DOE Joint Genome Institute"/>
            <consortium name="Mycorrhizal Genomics Consortium"/>
            <person name="Kohler A."/>
            <person name="Kuo A."/>
            <person name="Nagy L.G."/>
            <person name="Floudas D."/>
            <person name="Copeland A."/>
            <person name="Barry K.W."/>
            <person name="Cichocki N."/>
            <person name="Veneault-Fourrey C."/>
            <person name="LaButti K."/>
            <person name="Lindquist E.A."/>
            <person name="Lipzen A."/>
            <person name="Lundell T."/>
            <person name="Morin E."/>
            <person name="Murat C."/>
            <person name="Riley R."/>
            <person name="Ohm R."/>
            <person name="Sun H."/>
            <person name="Tunlid A."/>
            <person name="Henrissat B."/>
            <person name="Grigoriev I.V."/>
            <person name="Hibbett D.S."/>
            <person name="Martin F."/>
        </authorList>
    </citation>
    <scope>NUCLEOTIDE SEQUENCE [LARGE SCALE GENOMIC DNA]</scope>
    <source>
        <strain evidence="3">Marx 270</strain>
    </source>
</reference>
<dbReference type="Proteomes" id="UP000054217">
    <property type="component" value="Unassembled WGS sequence"/>
</dbReference>
<accession>A0A0C3NDR0</accession>
<dbReference type="HOGENOM" id="CLU_1865940_0_0_1"/>
<organism evidence="2 3">
    <name type="scientific">Pisolithus tinctorius Marx 270</name>
    <dbReference type="NCBI Taxonomy" id="870435"/>
    <lineage>
        <taxon>Eukaryota</taxon>
        <taxon>Fungi</taxon>
        <taxon>Dikarya</taxon>
        <taxon>Basidiomycota</taxon>
        <taxon>Agaricomycotina</taxon>
        <taxon>Agaricomycetes</taxon>
        <taxon>Agaricomycetidae</taxon>
        <taxon>Boletales</taxon>
        <taxon>Sclerodermatineae</taxon>
        <taxon>Pisolithaceae</taxon>
        <taxon>Pisolithus</taxon>
    </lineage>
</organism>
<proteinExistence type="predicted"/>
<evidence type="ECO:0000313" key="3">
    <source>
        <dbReference type="Proteomes" id="UP000054217"/>
    </source>
</evidence>
<dbReference type="AlphaFoldDB" id="A0A0C3NDR0"/>
<gene>
    <name evidence="2" type="ORF">M404DRAFT_35798</name>
</gene>
<dbReference type="InParanoid" id="A0A0C3NDR0"/>
<feature type="compositionally biased region" description="Basic and acidic residues" evidence="1">
    <location>
        <begin position="82"/>
        <end position="91"/>
    </location>
</feature>
<evidence type="ECO:0000313" key="2">
    <source>
        <dbReference type="EMBL" id="KIN93723.1"/>
    </source>
</evidence>
<feature type="compositionally biased region" description="Polar residues" evidence="1">
    <location>
        <begin position="55"/>
        <end position="65"/>
    </location>
</feature>
<evidence type="ECO:0000256" key="1">
    <source>
        <dbReference type="SAM" id="MobiDB-lite"/>
    </source>
</evidence>
<protein>
    <submittedName>
        <fullName evidence="2">Uncharacterized protein</fullName>
    </submittedName>
</protein>